<gene>
    <name evidence="1" type="ORF">A9Q68_08575</name>
</gene>
<accession>A0A1L8MKF6</accession>
<comment type="caution">
    <text evidence="1">The sequence shown here is derived from an EMBL/GenBank/DDBJ whole genome shotgun (WGS) entry which is preliminary data.</text>
</comment>
<dbReference type="Proteomes" id="UP000182015">
    <property type="component" value="Unassembled WGS sequence"/>
</dbReference>
<dbReference type="EMBL" id="LZDD01000003">
    <property type="protein sequence ID" value="OJF71243.1"/>
    <property type="molecule type" value="Genomic_DNA"/>
</dbReference>
<sequence length="99" mass="12057">MKAYEKYLNEEKDRLVEVHTDWLKEIDNYIKCLEYNIEQSELNYLKDQEIFIERLERLESRIKELEKPIELKIDADEFKNATFKSTDRGITLERLRGDI</sequence>
<dbReference type="STRING" id="1856638.A9Q68_08575"/>
<evidence type="ECO:0000313" key="1">
    <source>
        <dbReference type="EMBL" id="OJF71243.1"/>
    </source>
</evidence>
<name>A0A1L8MKF6_9STRE</name>
<dbReference type="AlphaFoldDB" id="A0A1L8MKF6"/>
<keyword evidence="2" id="KW-1185">Reference proteome</keyword>
<evidence type="ECO:0000313" key="2">
    <source>
        <dbReference type="Proteomes" id="UP000182015"/>
    </source>
</evidence>
<organism evidence="1 2">
    <name type="scientific">Streptococcus bovimastitidis</name>
    <dbReference type="NCBI Taxonomy" id="1856638"/>
    <lineage>
        <taxon>Bacteria</taxon>
        <taxon>Bacillati</taxon>
        <taxon>Bacillota</taxon>
        <taxon>Bacilli</taxon>
        <taxon>Lactobacillales</taxon>
        <taxon>Streptococcaceae</taxon>
        <taxon>Streptococcus</taxon>
    </lineage>
</organism>
<proteinExistence type="predicted"/>
<reference evidence="2" key="1">
    <citation type="submission" date="2016-06" db="EMBL/GenBank/DDBJ databases">
        <authorList>
            <person name="de Vries S.P.W."/>
            <person name="Hadjirin N.F."/>
            <person name="Lay E.M."/>
            <person name="Zadoks R.N."/>
            <person name="Peacock S.J."/>
            <person name="Parkhill J."/>
            <person name="Grant A.J."/>
            <person name="Mcdougall S."/>
            <person name="Holmes M.A."/>
        </authorList>
    </citation>
    <scope>NUCLEOTIDE SEQUENCE [LARGE SCALE GENOMIC DNA]</scope>
    <source>
        <strain evidence="2">NZ1587</strain>
    </source>
</reference>
<dbReference type="RefSeq" id="WP_071794306.1">
    <property type="nucleotide sequence ID" value="NZ_LZDD01000003.1"/>
</dbReference>
<protein>
    <submittedName>
        <fullName evidence="1">Uncharacterized protein</fullName>
    </submittedName>
</protein>